<evidence type="ECO:0000256" key="2">
    <source>
        <dbReference type="SAM" id="MobiDB-lite"/>
    </source>
</evidence>
<dbReference type="Proteomes" id="UP001151699">
    <property type="component" value="Chromosome B"/>
</dbReference>
<keyword evidence="1" id="KW-0479">Metal-binding</keyword>
<keyword evidence="1" id="KW-0862">Zinc</keyword>
<protein>
    <submittedName>
        <fullName evidence="4">Zinc finger protein</fullName>
    </submittedName>
</protein>
<dbReference type="Pfam" id="PF12874">
    <property type="entry name" value="zf-met"/>
    <property type="match status" value="1"/>
</dbReference>
<dbReference type="AlphaFoldDB" id="A0A9Q0N3W0"/>
<evidence type="ECO:0000313" key="4">
    <source>
        <dbReference type="EMBL" id="KAJ6643148.1"/>
    </source>
</evidence>
<dbReference type="InterPro" id="IPR036236">
    <property type="entry name" value="Znf_C2H2_sf"/>
</dbReference>
<keyword evidence="1" id="KW-0863">Zinc-finger</keyword>
<dbReference type="InterPro" id="IPR013087">
    <property type="entry name" value="Znf_C2H2_type"/>
</dbReference>
<proteinExistence type="predicted"/>
<accession>A0A9Q0N3W0</accession>
<evidence type="ECO:0000256" key="1">
    <source>
        <dbReference type="PROSITE-ProRule" id="PRU00042"/>
    </source>
</evidence>
<dbReference type="Gene3D" id="3.30.160.60">
    <property type="entry name" value="Classic Zinc Finger"/>
    <property type="match status" value="1"/>
</dbReference>
<sequence>MDVFGLGIEFGSETNAHSFPCDICAKSFQTKSGLSSHKSGHVRNEAAEKLNYAKSNDEGAKPQNEEQLCDVCKKTFRGLAVHRSLHAKTANDATATRISERLNATPKENSSLMLKNTSEATKSSLDSDQWNSEAISQNGSNNVNDSSSQISNQVIVTIKKVWFNSSNEKTATLGRWIGIDSLNYNKLSRLTNKFKLMV</sequence>
<organism evidence="4 5">
    <name type="scientific">Pseudolycoriella hygida</name>
    <dbReference type="NCBI Taxonomy" id="35572"/>
    <lineage>
        <taxon>Eukaryota</taxon>
        <taxon>Metazoa</taxon>
        <taxon>Ecdysozoa</taxon>
        <taxon>Arthropoda</taxon>
        <taxon>Hexapoda</taxon>
        <taxon>Insecta</taxon>
        <taxon>Pterygota</taxon>
        <taxon>Neoptera</taxon>
        <taxon>Endopterygota</taxon>
        <taxon>Diptera</taxon>
        <taxon>Nematocera</taxon>
        <taxon>Sciaroidea</taxon>
        <taxon>Sciaridae</taxon>
        <taxon>Pseudolycoriella</taxon>
    </lineage>
</organism>
<feature type="region of interest" description="Disordered" evidence="2">
    <location>
        <begin position="122"/>
        <end position="147"/>
    </location>
</feature>
<feature type="domain" description="C2H2-type" evidence="3">
    <location>
        <begin position="19"/>
        <end position="46"/>
    </location>
</feature>
<name>A0A9Q0N3W0_9DIPT</name>
<reference evidence="4" key="1">
    <citation type="submission" date="2022-07" db="EMBL/GenBank/DDBJ databases">
        <authorList>
            <person name="Trinca V."/>
            <person name="Uliana J.V.C."/>
            <person name="Torres T.T."/>
            <person name="Ward R.J."/>
            <person name="Monesi N."/>
        </authorList>
    </citation>
    <scope>NUCLEOTIDE SEQUENCE</scope>
    <source>
        <strain evidence="4">HSMRA1968</strain>
        <tissue evidence="4">Whole embryos</tissue>
    </source>
</reference>
<dbReference type="SUPFAM" id="SSF57667">
    <property type="entry name" value="beta-beta-alpha zinc fingers"/>
    <property type="match status" value="1"/>
</dbReference>
<gene>
    <name evidence="4" type="primary">Zfp62</name>
    <name evidence="4" type="ORF">Bhyg_08104</name>
</gene>
<evidence type="ECO:0000313" key="5">
    <source>
        <dbReference type="Proteomes" id="UP001151699"/>
    </source>
</evidence>
<keyword evidence="5" id="KW-1185">Reference proteome</keyword>
<dbReference type="EMBL" id="WJQU01000002">
    <property type="protein sequence ID" value="KAJ6643148.1"/>
    <property type="molecule type" value="Genomic_DNA"/>
</dbReference>
<dbReference type="GO" id="GO:0008270">
    <property type="term" value="F:zinc ion binding"/>
    <property type="evidence" value="ECO:0007669"/>
    <property type="project" value="UniProtKB-KW"/>
</dbReference>
<evidence type="ECO:0000259" key="3">
    <source>
        <dbReference type="PROSITE" id="PS50157"/>
    </source>
</evidence>
<dbReference type="PROSITE" id="PS50157">
    <property type="entry name" value="ZINC_FINGER_C2H2_2"/>
    <property type="match status" value="1"/>
</dbReference>
<comment type="caution">
    <text evidence="4">The sequence shown here is derived from an EMBL/GenBank/DDBJ whole genome shotgun (WGS) entry which is preliminary data.</text>
</comment>
<dbReference type="PROSITE" id="PS00028">
    <property type="entry name" value="ZINC_FINGER_C2H2_1"/>
    <property type="match status" value="1"/>
</dbReference>